<evidence type="ECO:0000313" key="1">
    <source>
        <dbReference type="Ensembl" id="ENSSMAP00000065517.1"/>
    </source>
</evidence>
<reference evidence="1" key="2">
    <citation type="submission" date="2025-08" db="UniProtKB">
        <authorList>
            <consortium name="Ensembl"/>
        </authorList>
    </citation>
    <scope>IDENTIFICATION</scope>
</reference>
<dbReference type="AlphaFoldDB" id="A0A8D3E158"/>
<organism evidence="1 2">
    <name type="scientific">Scophthalmus maximus</name>
    <name type="common">Turbot</name>
    <name type="synonym">Psetta maxima</name>
    <dbReference type="NCBI Taxonomy" id="52904"/>
    <lineage>
        <taxon>Eukaryota</taxon>
        <taxon>Metazoa</taxon>
        <taxon>Chordata</taxon>
        <taxon>Craniata</taxon>
        <taxon>Vertebrata</taxon>
        <taxon>Euteleostomi</taxon>
        <taxon>Actinopterygii</taxon>
        <taxon>Neopterygii</taxon>
        <taxon>Teleostei</taxon>
        <taxon>Neoteleostei</taxon>
        <taxon>Acanthomorphata</taxon>
        <taxon>Carangaria</taxon>
        <taxon>Pleuronectiformes</taxon>
        <taxon>Pleuronectoidei</taxon>
        <taxon>Scophthalmidae</taxon>
        <taxon>Scophthalmus</taxon>
    </lineage>
</organism>
<proteinExistence type="predicted"/>
<dbReference type="Proteomes" id="UP000694558">
    <property type="component" value="Chromosome 2"/>
</dbReference>
<evidence type="ECO:0000313" key="2">
    <source>
        <dbReference type="Proteomes" id="UP000694558"/>
    </source>
</evidence>
<dbReference type="Ensembl" id="ENSSMAT00000072861.1">
    <property type="protein sequence ID" value="ENSSMAP00000065517.1"/>
    <property type="gene ID" value="ENSSMAG00000036898.1"/>
</dbReference>
<accession>A0A8D3E158</accession>
<sequence>MHICSESVLFRSEGRLQPRWVSCRVSAATWFHSWLHHFRSEERNLGKEDANYLKAQLCRSAGGKGREADYGLACRRVCWNGDGANTGISDLGSPPLSPPCMHGYLCMHPHAYTHTHTLSYPHTHTALKLYSR</sequence>
<reference evidence="1" key="1">
    <citation type="submission" date="2023-05" db="EMBL/GenBank/DDBJ databases">
        <title>High-quality long-read genome of Scophthalmus maximus.</title>
        <authorList>
            <person name="Lien S."/>
            <person name="Martinez P."/>
        </authorList>
    </citation>
    <scope>NUCLEOTIDE SEQUENCE [LARGE SCALE GENOMIC DNA]</scope>
</reference>
<name>A0A8D3E158_SCOMX</name>
<protein>
    <submittedName>
        <fullName evidence="1">Uncharacterized protein</fullName>
    </submittedName>
</protein>